<dbReference type="InterPro" id="IPR004046">
    <property type="entry name" value="GST_C"/>
</dbReference>
<evidence type="ECO:0000256" key="1">
    <source>
        <dbReference type="ARBA" id="ARBA00012452"/>
    </source>
</evidence>
<dbReference type="SUPFAM" id="SSF47616">
    <property type="entry name" value="GST C-terminal domain-like"/>
    <property type="match status" value="1"/>
</dbReference>
<dbReference type="PANTHER" id="PTHR11260:SF730">
    <property type="entry name" value="GLUTATHIONE TRANSFERASE"/>
    <property type="match status" value="1"/>
</dbReference>
<dbReference type="SFLD" id="SFLDS00019">
    <property type="entry name" value="Glutathione_Transferase_(cytos"/>
    <property type="match status" value="1"/>
</dbReference>
<dbReference type="EMBL" id="JAUHHV010000001">
    <property type="protein sequence ID" value="KAK1439289.1"/>
    <property type="molecule type" value="Genomic_DNA"/>
</dbReference>
<dbReference type="CDD" id="cd03185">
    <property type="entry name" value="GST_C_Tau"/>
    <property type="match status" value="1"/>
</dbReference>
<proteinExistence type="inferred from homology"/>
<feature type="domain" description="GST N-terminal" evidence="5">
    <location>
        <begin position="4"/>
        <end position="85"/>
    </location>
</feature>
<dbReference type="InterPro" id="IPR036249">
    <property type="entry name" value="Thioredoxin-like_sf"/>
</dbReference>
<dbReference type="Gene3D" id="1.20.1050.10">
    <property type="match status" value="1"/>
</dbReference>
<dbReference type="SFLD" id="SFLDG00358">
    <property type="entry name" value="Main_(cytGST)"/>
    <property type="match status" value="1"/>
</dbReference>
<feature type="domain" description="GST C-terminal" evidence="6">
    <location>
        <begin position="90"/>
        <end position="211"/>
    </location>
</feature>
<dbReference type="InterPro" id="IPR045073">
    <property type="entry name" value="Omega/Tau-like"/>
</dbReference>
<dbReference type="InterPro" id="IPR004045">
    <property type="entry name" value="Glutathione_S-Trfase_N"/>
</dbReference>
<dbReference type="InterPro" id="IPR036282">
    <property type="entry name" value="Glutathione-S-Trfase_C_sf"/>
</dbReference>
<dbReference type="GO" id="GO:0006749">
    <property type="term" value="P:glutathione metabolic process"/>
    <property type="evidence" value="ECO:0007669"/>
    <property type="project" value="InterPro"/>
</dbReference>
<dbReference type="InterPro" id="IPR010987">
    <property type="entry name" value="Glutathione-S-Trfase_C-like"/>
</dbReference>
<reference evidence="7" key="1">
    <citation type="journal article" date="2023" name="bioRxiv">
        <title>Improved chromosome-level genome assembly for marigold (Tagetes erecta).</title>
        <authorList>
            <person name="Jiang F."/>
            <person name="Yuan L."/>
            <person name="Wang S."/>
            <person name="Wang H."/>
            <person name="Xu D."/>
            <person name="Wang A."/>
            <person name="Fan W."/>
        </authorList>
    </citation>
    <scope>NUCLEOTIDE SEQUENCE</scope>
    <source>
        <strain evidence="7">WSJ</strain>
        <tissue evidence="7">Leaf</tissue>
    </source>
</reference>
<organism evidence="7 8">
    <name type="scientific">Tagetes erecta</name>
    <name type="common">African marigold</name>
    <dbReference type="NCBI Taxonomy" id="13708"/>
    <lineage>
        <taxon>Eukaryota</taxon>
        <taxon>Viridiplantae</taxon>
        <taxon>Streptophyta</taxon>
        <taxon>Embryophyta</taxon>
        <taxon>Tracheophyta</taxon>
        <taxon>Spermatophyta</taxon>
        <taxon>Magnoliopsida</taxon>
        <taxon>eudicotyledons</taxon>
        <taxon>Gunneridae</taxon>
        <taxon>Pentapetalae</taxon>
        <taxon>asterids</taxon>
        <taxon>campanulids</taxon>
        <taxon>Asterales</taxon>
        <taxon>Asteraceae</taxon>
        <taxon>Asteroideae</taxon>
        <taxon>Heliantheae alliance</taxon>
        <taxon>Tageteae</taxon>
        <taxon>Tagetes</taxon>
    </lineage>
</organism>
<dbReference type="InterPro" id="IPR045074">
    <property type="entry name" value="GST_C_Tau"/>
</dbReference>
<dbReference type="Gene3D" id="3.40.30.10">
    <property type="entry name" value="Glutaredoxin"/>
    <property type="match status" value="1"/>
</dbReference>
<evidence type="ECO:0000256" key="2">
    <source>
        <dbReference type="ARBA" id="ARBA00022679"/>
    </source>
</evidence>
<evidence type="ECO:0000313" key="8">
    <source>
        <dbReference type="Proteomes" id="UP001229421"/>
    </source>
</evidence>
<gene>
    <name evidence="7" type="ORF">QVD17_05105</name>
</gene>
<dbReference type="SUPFAM" id="SSF52833">
    <property type="entry name" value="Thioredoxin-like"/>
    <property type="match status" value="1"/>
</dbReference>
<evidence type="ECO:0000256" key="3">
    <source>
        <dbReference type="ARBA" id="ARBA00025743"/>
    </source>
</evidence>
<dbReference type="AlphaFoldDB" id="A0AAD8LBD8"/>
<dbReference type="FunFam" id="3.40.30.10:FF:000044">
    <property type="entry name" value="Glutathione S-transferase GSTU6"/>
    <property type="match status" value="1"/>
</dbReference>
<protein>
    <recommendedName>
        <fullName evidence="1">glutathione transferase</fullName>
        <ecNumber evidence="1">2.5.1.18</ecNumber>
    </recommendedName>
</protein>
<dbReference type="GO" id="GO:0004364">
    <property type="term" value="F:glutathione transferase activity"/>
    <property type="evidence" value="ECO:0007669"/>
    <property type="project" value="UniProtKB-EC"/>
</dbReference>
<dbReference type="SFLD" id="SFLDG01152">
    <property type="entry name" value="Main.3:_Omega-_and_Tau-like"/>
    <property type="match status" value="1"/>
</dbReference>
<comment type="caution">
    <text evidence="7">The sequence shown here is derived from an EMBL/GenBank/DDBJ whole genome shotgun (WGS) entry which is preliminary data.</text>
</comment>
<comment type="catalytic activity">
    <reaction evidence="4">
        <text>RX + glutathione = an S-substituted glutathione + a halide anion + H(+)</text>
        <dbReference type="Rhea" id="RHEA:16437"/>
        <dbReference type="ChEBI" id="CHEBI:15378"/>
        <dbReference type="ChEBI" id="CHEBI:16042"/>
        <dbReference type="ChEBI" id="CHEBI:17792"/>
        <dbReference type="ChEBI" id="CHEBI:57925"/>
        <dbReference type="ChEBI" id="CHEBI:90779"/>
        <dbReference type="EC" id="2.5.1.18"/>
    </reaction>
</comment>
<dbReference type="PANTHER" id="PTHR11260">
    <property type="entry name" value="GLUTATHIONE S-TRANSFERASE, GST, SUPERFAMILY, GST DOMAIN CONTAINING"/>
    <property type="match status" value="1"/>
</dbReference>
<dbReference type="PROSITE" id="PS50405">
    <property type="entry name" value="GST_CTER"/>
    <property type="match status" value="1"/>
</dbReference>
<evidence type="ECO:0000256" key="4">
    <source>
        <dbReference type="ARBA" id="ARBA00047960"/>
    </source>
</evidence>
<evidence type="ECO:0000313" key="7">
    <source>
        <dbReference type="EMBL" id="KAK1439289.1"/>
    </source>
</evidence>
<evidence type="ECO:0000259" key="5">
    <source>
        <dbReference type="PROSITE" id="PS50404"/>
    </source>
</evidence>
<name>A0AAD8LBD8_TARER</name>
<accession>A0AAD8LBD8</accession>
<sequence>MGKDDLKLLSMWASPFCMRVKVALAEKQIPYEEIMEQDLMGGKSELLLKSNPVHKQVPVLLHEDKPIAESANIIAYLDEVFPDKPLLPECAYGRSRARFWADYINRKVHPAGGAIWNAKDKDEVEAAKKNFLEIMMYLDGTLGDKDYFNGDTFGFVDILLIGLSSWFPAYEKFGDFKLEDHYPKLAAWIARSHARESVSESLTNPEKIINFVIMMRKMYGLE</sequence>
<dbReference type="Pfam" id="PF00043">
    <property type="entry name" value="GST_C"/>
    <property type="match status" value="1"/>
</dbReference>
<dbReference type="Pfam" id="PF02798">
    <property type="entry name" value="GST_N"/>
    <property type="match status" value="1"/>
</dbReference>
<comment type="similarity">
    <text evidence="3">Belongs to the GST superfamily. Tau family.</text>
</comment>
<keyword evidence="2" id="KW-0808">Transferase</keyword>
<keyword evidence="8" id="KW-1185">Reference proteome</keyword>
<dbReference type="EC" id="2.5.1.18" evidence="1"/>
<evidence type="ECO:0000259" key="6">
    <source>
        <dbReference type="PROSITE" id="PS50405"/>
    </source>
</evidence>
<dbReference type="InterPro" id="IPR040079">
    <property type="entry name" value="Glutathione_S-Trfase"/>
</dbReference>
<dbReference type="CDD" id="cd03058">
    <property type="entry name" value="GST_N_Tau"/>
    <property type="match status" value="1"/>
</dbReference>
<dbReference type="Proteomes" id="UP001229421">
    <property type="component" value="Unassembled WGS sequence"/>
</dbReference>
<dbReference type="PROSITE" id="PS50404">
    <property type="entry name" value="GST_NTER"/>
    <property type="match status" value="1"/>
</dbReference>
<dbReference type="GO" id="GO:0005737">
    <property type="term" value="C:cytoplasm"/>
    <property type="evidence" value="ECO:0007669"/>
    <property type="project" value="TreeGrafter"/>
</dbReference>